<gene>
    <name evidence="9" type="ORF">HNR73_004808</name>
</gene>
<feature type="transmembrane region" description="Helical" evidence="7">
    <location>
        <begin position="239"/>
        <end position="262"/>
    </location>
</feature>
<reference evidence="9 10" key="1">
    <citation type="submission" date="2020-08" db="EMBL/GenBank/DDBJ databases">
        <title>Genomic Encyclopedia of Type Strains, Phase IV (KMG-IV): sequencing the most valuable type-strain genomes for metagenomic binning, comparative biology and taxonomic classification.</title>
        <authorList>
            <person name="Goeker M."/>
        </authorList>
    </citation>
    <scope>NUCLEOTIDE SEQUENCE [LARGE SCALE GENOMIC DNA]</scope>
    <source>
        <strain evidence="9 10">YIM 65646</strain>
    </source>
</reference>
<evidence type="ECO:0000256" key="4">
    <source>
        <dbReference type="ARBA" id="ARBA00022692"/>
    </source>
</evidence>
<feature type="transmembrane region" description="Helical" evidence="7">
    <location>
        <begin position="12"/>
        <end position="34"/>
    </location>
</feature>
<evidence type="ECO:0000256" key="3">
    <source>
        <dbReference type="ARBA" id="ARBA00022475"/>
    </source>
</evidence>
<comment type="similarity">
    <text evidence="7">Belongs to the binding-protein-dependent transport system permease family.</text>
</comment>
<evidence type="ECO:0000256" key="5">
    <source>
        <dbReference type="ARBA" id="ARBA00022989"/>
    </source>
</evidence>
<dbReference type="PANTHER" id="PTHR43744:SF12">
    <property type="entry name" value="ABC TRANSPORTER PERMEASE PROTEIN MG189-RELATED"/>
    <property type="match status" value="1"/>
</dbReference>
<dbReference type="GO" id="GO:0005886">
    <property type="term" value="C:plasma membrane"/>
    <property type="evidence" value="ECO:0007669"/>
    <property type="project" value="UniProtKB-SubCell"/>
</dbReference>
<dbReference type="EMBL" id="JACHGT010000010">
    <property type="protein sequence ID" value="MBB6036935.1"/>
    <property type="molecule type" value="Genomic_DNA"/>
</dbReference>
<dbReference type="Gene3D" id="1.10.3720.10">
    <property type="entry name" value="MetI-like"/>
    <property type="match status" value="1"/>
</dbReference>
<keyword evidence="2 7" id="KW-0813">Transport</keyword>
<dbReference type="SUPFAM" id="SSF161098">
    <property type="entry name" value="MetI-like"/>
    <property type="match status" value="1"/>
</dbReference>
<evidence type="ECO:0000256" key="2">
    <source>
        <dbReference type="ARBA" id="ARBA00022448"/>
    </source>
</evidence>
<dbReference type="PANTHER" id="PTHR43744">
    <property type="entry name" value="ABC TRANSPORTER PERMEASE PROTEIN MG189-RELATED-RELATED"/>
    <property type="match status" value="1"/>
</dbReference>
<comment type="subcellular location">
    <subcellularLocation>
        <location evidence="1 7">Cell membrane</location>
        <topology evidence="1 7">Multi-pass membrane protein</topology>
    </subcellularLocation>
</comment>
<dbReference type="CDD" id="cd06261">
    <property type="entry name" value="TM_PBP2"/>
    <property type="match status" value="1"/>
</dbReference>
<feature type="transmembrane region" description="Helical" evidence="7">
    <location>
        <begin position="75"/>
        <end position="97"/>
    </location>
</feature>
<evidence type="ECO:0000313" key="10">
    <source>
        <dbReference type="Proteomes" id="UP000548476"/>
    </source>
</evidence>
<dbReference type="PROSITE" id="PS50928">
    <property type="entry name" value="ABC_TM1"/>
    <property type="match status" value="1"/>
</dbReference>
<dbReference type="RefSeq" id="WP_239122205.1">
    <property type="nucleotide sequence ID" value="NZ_BONT01000056.1"/>
</dbReference>
<evidence type="ECO:0000256" key="6">
    <source>
        <dbReference type="ARBA" id="ARBA00023136"/>
    </source>
</evidence>
<evidence type="ECO:0000313" key="9">
    <source>
        <dbReference type="EMBL" id="MBB6036935.1"/>
    </source>
</evidence>
<accession>A0A841FLS5</accession>
<feature type="transmembrane region" description="Helical" evidence="7">
    <location>
        <begin position="142"/>
        <end position="162"/>
    </location>
</feature>
<dbReference type="InterPro" id="IPR035906">
    <property type="entry name" value="MetI-like_sf"/>
</dbReference>
<name>A0A841FLS5_9ACTN</name>
<feature type="transmembrane region" description="Helical" evidence="7">
    <location>
        <begin position="195"/>
        <end position="218"/>
    </location>
</feature>
<protein>
    <submittedName>
        <fullName evidence="9">Xylobiose transport system permease protein</fullName>
    </submittedName>
</protein>
<evidence type="ECO:0000256" key="7">
    <source>
        <dbReference type="RuleBase" id="RU363032"/>
    </source>
</evidence>
<dbReference type="Proteomes" id="UP000548476">
    <property type="component" value="Unassembled WGS sequence"/>
</dbReference>
<evidence type="ECO:0000256" key="1">
    <source>
        <dbReference type="ARBA" id="ARBA00004651"/>
    </source>
</evidence>
<dbReference type="InterPro" id="IPR000515">
    <property type="entry name" value="MetI-like"/>
</dbReference>
<evidence type="ECO:0000259" key="8">
    <source>
        <dbReference type="PROSITE" id="PS50928"/>
    </source>
</evidence>
<feature type="domain" description="ABC transmembrane type-1" evidence="8">
    <location>
        <begin position="71"/>
        <end position="262"/>
    </location>
</feature>
<feature type="transmembrane region" description="Helical" evidence="7">
    <location>
        <begin position="109"/>
        <end position="130"/>
    </location>
</feature>
<proteinExistence type="inferred from homology"/>
<keyword evidence="3" id="KW-1003">Cell membrane</keyword>
<organism evidence="9 10">
    <name type="scientific">Phytomonospora endophytica</name>
    <dbReference type="NCBI Taxonomy" id="714109"/>
    <lineage>
        <taxon>Bacteria</taxon>
        <taxon>Bacillati</taxon>
        <taxon>Actinomycetota</taxon>
        <taxon>Actinomycetes</taxon>
        <taxon>Micromonosporales</taxon>
        <taxon>Micromonosporaceae</taxon>
        <taxon>Phytomonospora</taxon>
    </lineage>
</organism>
<sequence>MSTGARGRPNWLAGALTAVWLIVIAVPILSMISWSLQSQQDLLDHGPLAPPSSITFENFAAVMDMGFGRYMRNTLIVTGAGIALTLLLAIPAAYAVVRSRSLLASASFRVFLLGLAIPAQAVIIPVYLIITRMGLNDTLAAVILPTVAFNLPLVVLILSGSLRDISGELYDAMTVDGAGALRMLVSLVLPLSRGSITTVSVFVGLGAWNSFIFPLIFLHSPEKKVLTLGLQSFRQEFGINLPGMMMGVLLSALPVFVLYLFARRWLVAGLAGVGGK</sequence>
<dbReference type="AlphaFoldDB" id="A0A841FLS5"/>
<dbReference type="Pfam" id="PF00528">
    <property type="entry name" value="BPD_transp_1"/>
    <property type="match status" value="1"/>
</dbReference>
<keyword evidence="10" id="KW-1185">Reference proteome</keyword>
<comment type="caution">
    <text evidence="9">The sequence shown here is derived from an EMBL/GenBank/DDBJ whole genome shotgun (WGS) entry which is preliminary data.</text>
</comment>
<keyword evidence="4 7" id="KW-0812">Transmembrane</keyword>
<dbReference type="GO" id="GO:0055085">
    <property type="term" value="P:transmembrane transport"/>
    <property type="evidence" value="ECO:0007669"/>
    <property type="project" value="InterPro"/>
</dbReference>
<keyword evidence="6 7" id="KW-0472">Membrane</keyword>
<keyword evidence="5 7" id="KW-1133">Transmembrane helix</keyword>